<dbReference type="CDD" id="cd00038">
    <property type="entry name" value="CAP_ED"/>
    <property type="match status" value="1"/>
</dbReference>
<dbReference type="PROSITE" id="PS50042">
    <property type="entry name" value="CNMP_BINDING_3"/>
    <property type="match status" value="1"/>
</dbReference>
<protein>
    <submittedName>
        <fullName evidence="6">CRP-like cAMP-binding protein</fullName>
    </submittedName>
</protein>
<dbReference type="InterPro" id="IPR036390">
    <property type="entry name" value="WH_DNA-bd_sf"/>
</dbReference>
<evidence type="ECO:0000259" key="4">
    <source>
        <dbReference type="PROSITE" id="PS50042"/>
    </source>
</evidence>
<feature type="domain" description="HTH crp-type" evidence="5">
    <location>
        <begin position="148"/>
        <end position="221"/>
    </location>
</feature>
<evidence type="ECO:0000313" key="7">
    <source>
        <dbReference type="Proteomes" id="UP001139648"/>
    </source>
</evidence>
<dbReference type="InterPro" id="IPR012318">
    <property type="entry name" value="HTH_CRP"/>
</dbReference>
<dbReference type="InterPro" id="IPR018490">
    <property type="entry name" value="cNMP-bd_dom_sf"/>
</dbReference>
<evidence type="ECO:0000256" key="3">
    <source>
        <dbReference type="ARBA" id="ARBA00023163"/>
    </source>
</evidence>
<dbReference type="GO" id="GO:0005829">
    <property type="term" value="C:cytosol"/>
    <property type="evidence" value="ECO:0007669"/>
    <property type="project" value="TreeGrafter"/>
</dbReference>
<dbReference type="EMBL" id="JAMZEB010000002">
    <property type="protein sequence ID" value="MCP2354095.1"/>
    <property type="molecule type" value="Genomic_DNA"/>
</dbReference>
<sequence length="234" mass="24904">MGSHRNDPWPLGTFLARLPEGARADLLELGAVSRAGDGATVLRQGEPGTLVYVILQGLAKITARVENGEQALLAVRVRGDLVGEMAVLGTGVRSADVTACGEMCLLGVRGSAFLGYLQRNPVAGFAVSGSLSDRLRWANQRRLEFVGFGADVCLARILVSLAARHGYDTPQGRDTGVPLTRAELGGLIGVREPTVLKAMRTLADRGLILRGQRRVVIKDVAGLARFAELVPLDR</sequence>
<evidence type="ECO:0000256" key="2">
    <source>
        <dbReference type="ARBA" id="ARBA00023125"/>
    </source>
</evidence>
<dbReference type="GO" id="GO:0003677">
    <property type="term" value="F:DNA binding"/>
    <property type="evidence" value="ECO:0007669"/>
    <property type="project" value="UniProtKB-KW"/>
</dbReference>
<dbReference type="SMART" id="SM00100">
    <property type="entry name" value="cNMP"/>
    <property type="match status" value="1"/>
</dbReference>
<dbReference type="InterPro" id="IPR018488">
    <property type="entry name" value="cNMP-bd_CS"/>
</dbReference>
<dbReference type="InterPro" id="IPR036388">
    <property type="entry name" value="WH-like_DNA-bd_sf"/>
</dbReference>
<name>A0A9X2GAH0_9ACTN</name>
<dbReference type="Proteomes" id="UP001139648">
    <property type="component" value="Unassembled WGS sequence"/>
</dbReference>
<dbReference type="AlphaFoldDB" id="A0A9X2GAH0"/>
<evidence type="ECO:0000259" key="5">
    <source>
        <dbReference type="PROSITE" id="PS51063"/>
    </source>
</evidence>
<dbReference type="Pfam" id="PF13545">
    <property type="entry name" value="HTH_Crp_2"/>
    <property type="match status" value="1"/>
</dbReference>
<dbReference type="Pfam" id="PF00027">
    <property type="entry name" value="cNMP_binding"/>
    <property type="match status" value="1"/>
</dbReference>
<keyword evidence="1" id="KW-0805">Transcription regulation</keyword>
<organism evidence="6 7">
    <name type="scientific">Nonomuraea thailandensis</name>
    <dbReference type="NCBI Taxonomy" id="1188745"/>
    <lineage>
        <taxon>Bacteria</taxon>
        <taxon>Bacillati</taxon>
        <taxon>Actinomycetota</taxon>
        <taxon>Actinomycetes</taxon>
        <taxon>Streptosporangiales</taxon>
        <taxon>Streptosporangiaceae</taxon>
        <taxon>Nonomuraea</taxon>
    </lineage>
</organism>
<gene>
    <name evidence="6" type="ORF">HD597_001115</name>
</gene>
<keyword evidence="2" id="KW-0238">DNA-binding</keyword>
<keyword evidence="7" id="KW-1185">Reference proteome</keyword>
<reference evidence="6" key="1">
    <citation type="submission" date="2022-06" db="EMBL/GenBank/DDBJ databases">
        <title>Sequencing the genomes of 1000 actinobacteria strains.</title>
        <authorList>
            <person name="Klenk H.-P."/>
        </authorList>
    </citation>
    <scope>NUCLEOTIDE SEQUENCE</scope>
    <source>
        <strain evidence="6">DSM 46694</strain>
    </source>
</reference>
<dbReference type="Gene3D" id="1.10.10.10">
    <property type="entry name" value="Winged helix-like DNA-binding domain superfamily/Winged helix DNA-binding domain"/>
    <property type="match status" value="1"/>
</dbReference>
<dbReference type="Gene3D" id="2.60.120.10">
    <property type="entry name" value="Jelly Rolls"/>
    <property type="match status" value="1"/>
</dbReference>
<dbReference type="InterPro" id="IPR050397">
    <property type="entry name" value="Env_Response_Regulators"/>
</dbReference>
<comment type="caution">
    <text evidence="6">The sequence shown here is derived from an EMBL/GenBank/DDBJ whole genome shotgun (WGS) entry which is preliminary data.</text>
</comment>
<proteinExistence type="predicted"/>
<dbReference type="PANTHER" id="PTHR24567:SF74">
    <property type="entry name" value="HTH-TYPE TRANSCRIPTIONAL REGULATOR ARCR"/>
    <property type="match status" value="1"/>
</dbReference>
<dbReference type="GO" id="GO:0003700">
    <property type="term" value="F:DNA-binding transcription factor activity"/>
    <property type="evidence" value="ECO:0007669"/>
    <property type="project" value="TreeGrafter"/>
</dbReference>
<keyword evidence="3" id="KW-0804">Transcription</keyword>
<evidence type="ECO:0000313" key="6">
    <source>
        <dbReference type="EMBL" id="MCP2354095.1"/>
    </source>
</evidence>
<dbReference type="PANTHER" id="PTHR24567">
    <property type="entry name" value="CRP FAMILY TRANSCRIPTIONAL REGULATORY PROTEIN"/>
    <property type="match status" value="1"/>
</dbReference>
<dbReference type="RefSeq" id="WP_253740583.1">
    <property type="nucleotide sequence ID" value="NZ_BAABKA010000033.1"/>
</dbReference>
<accession>A0A9X2GAH0</accession>
<evidence type="ECO:0000256" key="1">
    <source>
        <dbReference type="ARBA" id="ARBA00023015"/>
    </source>
</evidence>
<dbReference type="InterPro" id="IPR000595">
    <property type="entry name" value="cNMP-bd_dom"/>
</dbReference>
<dbReference type="InterPro" id="IPR014710">
    <property type="entry name" value="RmlC-like_jellyroll"/>
</dbReference>
<dbReference type="SUPFAM" id="SSF51206">
    <property type="entry name" value="cAMP-binding domain-like"/>
    <property type="match status" value="1"/>
</dbReference>
<dbReference type="SUPFAM" id="SSF46785">
    <property type="entry name" value="Winged helix' DNA-binding domain"/>
    <property type="match status" value="1"/>
</dbReference>
<dbReference type="PROSITE" id="PS00889">
    <property type="entry name" value="CNMP_BINDING_2"/>
    <property type="match status" value="1"/>
</dbReference>
<feature type="domain" description="Cyclic nucleotide-binding" evidence="4">
    <location>
        <begin position="14"/>
        <end position="117"/>
    </location>
</feature>
<dbReference type="PROSITE" id="PS51063">
    <property type="entry name" value="HTH_CRP_2"/>
    <property type="match status" value="1"/>
</dbReference>